<evidence type="ECO:0000313" key="2">
    <source>
        <dbReference type="Proteomes" id="UP001501822"/>
    </source>
</evidence>
<protein>
    <submittedName>
        <fullName evidence="1">Uncharacterized protein</fullName>
    </submittedName>
</protein>
<gene>
    <name evidence="1" type="ORF">GCM10010151_50960</name>
</gene>
<name>A0ABN0X4X4_9ACTN</name>
<comment type="caution">
    <text evidence="1">The sequence shown here is derived from an EMBL/GenBank/DDBJ whole genome shotgun (WGS) entry which is preliminary data.</text>
</comment>
<accession>A0ABN0X4X4</accession>
<dbReference type="Proteomes" id="UP001501822">
    <property type="component" value="Unassembled WGS sequence"/>
</dbReference>
<sequence length="67" mass="6732">MTLSADGDAAAGDSFSALDVSRSTTAVIAAISAADRVLGTRRSSGGLAKMCGGLTVLQVTLWFVLCP</sequence>
<reference evidence="1 2" key="1">
    <citation type="journal article" date="2019" name="Int. J. Syst. Evol. Microbiol.">
        <title>The Global Catalogue of Microorganisms (GCM) 10K type strain sequencing project: providing services to taxonomists for standard genome sequencing and annotation.</title>
        <authorList>
            <consortium name="The Broad Institute Genomics Platform"/>
            <consortium name="The Broad Institute Genome Sequencing Center for Infectious Disease"/>
            <person name="Wu L."/>
            <person name="Ma J."/>
        </authorList>
    </citation>
    <scope>NUCLEOTIDE SEQUENCE [LARGE SCALE GENOMIC DNA]</scope>
    <source>
        <strain evidence="1 2">JCM 3146</strain>
    </source>
</reference>
<proteinExistence type="predicted"/>
<evidence type="ECO:0000313" key="1">
    <source>
        <dbReference type="EMBL" id="GAA0355171.1"/>
    </source>
</evidence>
<keyword evidence="2" id="KW-1185">Reference proteome</keyword>
<organism evidence="1 2">
    <name type="scientific">Actinoallomurus spadix</name>
    <dbReference type="NCBI Taxonomy" id="79912"/>
    <lineage>
        <taxon>Bacteria</taxon>
        <taxon>Bacillati</taxon>
        <taxon>Actinomycetota</taxon>
        <taxon>Actinomycetes</taxon>
        <taxon>Streptosporangiales</taxon>
        <taxon>Thermomonosporaceae</taxon>
        <taxon>Actinoallomurus</taxon>
    </lineage>
</organism>
<dbReference type="EMBL" id="BAAABM010000047">
    <property type="protein sequence ID" value="GAA0355171.1"/>
    <property type="molecule type" value="Genomic_DNA"/>
</dbReference>